<keyword evidence="1" id="KW-0677">Repeat</keyword>
<gene>
    <name evidence="4" type="ORF">D9611_001805</name>
</gene>
<accession>A0A8H5CIP7</accession>
<proteinExistence type="predicted"/>
<organism evidence="4 5">
    <name type="scientific">Ephemerocybe angulata</name>
    <dbReference type="NCBI Taxonomy" id="980116"/>
    <lineage>
        <taxon>Eukaryota</taxon>
        <taxon>Fungi</taxon>
        <taxon>Dikarya</taxon>
        <taxon>Basidiomycota</taxon>
        <taxon>Agaricomycotina</taxon>
        <taxon>Agaricomycetes</taxon>
        <taxon>Agaricomycetidae</taxon>
        <taxon>Agaricales</taxon>
        <taxon>Agaricineae</taxon>
        <taxon>Psathyrellaceae</taxon>
        <taxon>Ephemerocybe</taxon>
    </lineage>
</organism>
<feature type="compositionally biased region" description="Basic residues" evidence="2">
    <location>
        <begin position="17"/>
        <end position="27"/>
    </location>
</feature>
<dbReference type="EMBL" id="JAACJK010000001">
    <property type="protein sequence ID" value="KAF5342410.1"/>
    <property type="molecule type" value="Genomic_DNA"/>
</dbReference>
<sequence>MPPASNVKAYLAGLSRLGKKPIPRRQRRSGDPESPPLPDIASLPICDDGIATSSCSTPGVASSSSPMPLTLPVAEASSHTLRRESIQQPDRPGESPPQPDHVDRIAPTLDGDPAVYESPILLETVSCTSKGSGSNVFFPNASNFHIENFQYIEQSHRPTDGGWDLLQKRGAPKAHYDSSTHFDAPKCDEDTRVEILAEIMNWAQEPGCSQRLLCITGPAGAGKSAIQQTVAAKCADLSPTILGGTFFFSSTDDSRNRVDSVAATIAYQFCLASPILRSTICAVVEENPMIFTKTVDVQFKTLIANPVRRSLGKLPLTFPYVVLIDGLDECKDERKQSELLDAIHRCLLADDLPFRVAIASRPEWAILNALQATGHLYQTAYHIELNGKCDASADIERYLSRRFLELARSTGNSPEWPGKGVIAFLAQNASGQFIYAATVIKYISEQRSSPVTRLQAILSWVPQVETAIRPFAGLDALYHQILQNARDKYAAIDSNEGDLVTLLKAFILMSRDPPFSFRWGLKRSISAFLCQDNCSLGLLIFDLRSLVETDGPQSHTGSSETLHFHHKSFLDFLDDPVRSGSLFVSRSDVEALIVRLAFRYLQKTSSLQGVTPVHEISVKVLTILITTGFHRQSEMLAVVTRLTEWQLSWAERHSFIEKMIKDLLAFGYQVDVLMLADQLQAQTGFAIREMVPNGFS</sequence>
<dbReference type="Pfam" id="PF24883">
    <property type="entry name" value="NPHP3_N"/>
    <property type="match status" value="1"/>
</dbReference>
<protein>
    <recommendedName>
        <fullName evidence="3">Nephrocystin 3-like N-terminal domain-containing protein</fullName>
    </recommendedName>
</protein>
<name>A0A8H5CIP7_9AGAR</name>
<evidence type="ECO:0000313" key="5">
    <source>
        <dbReference type="Proteomes" id="UP000541558"/>
    </source>
</evidence>
<comment type="caution">
    <text evidence="4">The sequence shown here is derived from an EMBL/GenBank/DDBJ whole genome shotgun (WGS) entry which is preliminary data.</text>
</comment>
<dbReference type="InterPro" id="IPR056884">
    <property type="entry name" value="NPHP3-like_N"/>
</dbReference>
<dbReference type="InterPro" id="IPR027417">
    <property type="entry name" value="P-loop_NTPase"/>
</dbReference>
<keyword evidence="5" id="KW-1185">Reference proteome</keyword>
<evidence type="ECO:0000256" key="2">
    <source>
        <dbReference type="SAM" id="MobiDB-lite"/>
    </source>
</evidence>
<dbReference type="PANTHER" id="PTHR10039">
    <property type="entry name" value="AMELOGENIN"/>
    <property type="match status" value="1"/>
</dbReference>
<dbReference type="SUPFAM" id="SSF52540">
    <property type="entry name" value="P-loop containing nucleoside triphosphate hydrolases"/>
    <property type="match status" value="1"/>
</dbReference>
<feature type="domain" description="Nephrocystin 3-like N-terminal" evidence="3">
    <location>
        <begin position="198"/>
        <end position="361"/>
    </location>
</feature>
<feature type="region of interest" description="Disordered" evidence="2">
    <location>
        <begin position="1"/>
        <end position="45"/>
    </location>
</feature>
<reference evidence="4 5" key="1">
    <citation type="journal article" date="2020" name="ISME J.">
        <title>Uncovering the hidden diversity of litter-decomposition mechanisms in mushroom-forming fungi.</title>
        <authorList>
            <person name="Floudas D."/>
            <person name="Bentzer J."/>
            <person name="Ahren D."/>
            <person name="Johansson T."/>
            <person name="Persson P."/>
            <person name="Tunlid A."/>
        </authorList>
    </citation>
    <scope>NUCLEOTIDE SEQUENCE [LARGE SCALE GENOMIC DNA]</scope>
    <source>
        <strain evidence="4 5">CBS 175.51</strain>
    </source>
</reference>
<feature type="region of interest" description="Disordered" evidence="2">
    <location>
        <begin position="75"/>
        <end position="110"/>
    </location>
</feature>
<evidence type="ECO:0000259" key="3">
    <source>
        <dbReference type="Pfam" id="PF24883"/>
    </source>
</evidence>
<dbReference type="Proteomes" id="UP000541558">
    <property type="component" value="Unassembled WGS sequence"/>
</dbReference>
<evidence type="ECO:0000256" key="1">
    <source>
        <dbReference type="ARBA" id="ARBA00022737"/>
    </source>
</evidence>
<dbReference type="AlphaFoldDB" id="A0A8H5CIP7"/>
<dbReference type="OrthoDB" id="5967843at2759"/>
<evidence type="ECO:0000313" key="4">
    <source>
        <dbReference type="EMBL" id="KAF5342410.1"/>
    </source>
</evidence>
<dbReference type="PANTHER" id="PTHR10039:SF17">
    <property type="entry name" value="FUNGAL STAND N-TERMINAL GOODBYE DOMAIN-CONTAINING PROTEIN-RELATED"/>
    <property type="match status" value="1"/>
</dbReference>